<accession>A0ACB8AEC8</accession>
<name>A0ACB8AEC8_9AGAM</name>
<organism evidence="1 2">
    <name type="scientific">Hygrophoropsis aurantiaca</name>
    <dbReference type="NCBI Taxonomy" id="72124"/>
    <lineage>
        <taxon>Eukaryota</taxon>
        <taxon>Fungi</taxon>
        <taxon>Dikarya</taxon>
        <taxon>Basidiomycota</taxon>
        <taxon>Agaricomycotina</taxon>
        <taxon>Agaricomycetes</taxon>
        <taxon>Agaricomycetidae</taxon>
        <taxon>Boletales</taxon>
        <taxon>Coniophorineae</taxon>
        <taxon>Hygrophoropsidaceae</taxon>
        <taxon>Hygrophoropsis</taxon>
    </lineage>
</organism>
<keyword evidence="2" id="KW-1185">Reference proteome</keyword>
<sequence>MSTLSSTTCGQPTSDVFQEYLIFAELYVPSTANTGSRKHPNSRRKSDWREPARSVEDSQKKVKEKSSWMSLTRNAGGGGQWRPATCKLSDEDNKCLLNIYIDETILYQTVYIHMLNHTDIRQADPSLFQRKNCLGIYSVGGQRWSSTNNVDPLYLHFSDAEVCNTWLVFLRSYSKPEIYGHAFIPADGGLYRMWRQVELTILQGRSLGSHRPASDASTSSSNIGELDAKQELDPVDLDVFCEIHLSGDLCGRTTVKKGIGSPDWHESFTFADLPPFEALEIVVWKEKRLLKPMLLGSVRIALSNFRRSEAVEGWFPVLQPGPTAHSAQAGEIRMKIRVDEEIILPHSGYSRLLHVLHTRNVLDWMGDFERKLQLRTLSFQLMCIAIAKNVLLEHVSEFADGEVDGTPHSHNTLFRGNNILTKTMEIAMAFYGRAFLEASIGSIIHRLCSEKIAIEVDPVRSGKGSKDMDRSVEQLIYWSQEMWNQIYAVREECPHEMRRLFEHVRKLVQQRYEVTDEGKNRELHWQSVSAFCFLRFIVPAILHPHLFGLYPGLPSAGVQRSLTLIAKVIQSLANLNANVQKEDFMRGISDFLKQNLPRMVEYLLVVSTPEPEFCGPHFGTSAHRHDRLNVVNSLHRRGANMPTLQREAIPLLPHVLDIPRHLACISSAIIRSARIADPKGKSAEYNNHHLSDLCTMAFEVEEQGLLRVSRLAGAESSPVALRWDVPQPPIIVKEPILSPPSPVSPPRSQHAQRRISRPATAPSLADLSIRFRGQSPSASSLPSSPITDPISPSHSTAPASDPDLPTKQSQDIRSTRIPIRPRFLRPKSISADSISTFAVCATGESHDSSGSTSVNNGMPSPTELFDESSRKRKKLLHGFLIRR</sequence>
<dbReference type="Proteomes" id="UP000790377">
    <property type="component" value="Unassembled WGS sequence"/>
</dbReference>
<evidence type="ECO:0000313" key="1">
    <source>
        <dbReference type="EMBL" id="KAH7911208.1"/>
    </source>
</evidence>
<comment type="caution">
    <text evidence="1">The sequence shown here is derived from an EMBL/GenBank/DDBJ whole genome shotgun (WGS) entry which is preliminary data.</text>
</comment>
<proteinExistence type="predicted"/>
<gene>
    <name evidence="1" type="ORF">BJ138DRAFT_1151259</name>
</gene>
<evidence type="ECO:0000313" key="2">
    <source>
        <dbReference type="Proteomes" id="UP000790377"/>
    </source>
</evidence>
<dbReference type="EMBL" id="MU267686">
    <property type="protein sequence ID" value="KAH7911208.1"/>
    <property type="molecule type" value="Genomic_DNA"/>
</dbReference>
<protein>
    <submittedName>
        <fullName evidence="1">GTPase activating protein</fullName>
    </submittedName>
</protein>
<reference evidence="1" key="1">
    <citation type="journal article" date="2021" name="New Phytol.">
        <title>Evolutionary innovations through gain and loss of genes in the ectomycorrhizal Boletales.</title>
        <authorList>
            <person name="Wu G."/>
            <person name="Miyauchi S."/>
            <person name="Morin E."/>
            <person name="Kuo A."/>
            <person name="Drula E."/>
            <person name="Varga T."/>
            <person name="Kohler A."/>
            <person name="Feng B."/>
            <person name="Cao Y."/>
            <person name="Lipzen A."/>
            <person name="Daum C."/>
            <person name="Hundley H."/>
            <person name="Pangilinan J."/>
            <person name="Johnson J."/>
            <person name="Barry K."/>
            <person name="LaButti K."/>
            <person name="Ng V."/>
            <person name="Ahrendt S."/>
            <person name="Min B."/>
            <person name="Choi I.G."/>
            <person name="Park H."/>
            <person name="Plett J.M."/>
            <person name="Magnuson J."/>
            <person name="Spatafora J.W."/>
            <person name="Nagy L.G."/>
            <person name="Henrissat B."/>
            <person name="Grigoriev I.V."/>
            <person name="Yang Z.L."/>
            <person name="Xu J."/>
            <person name="Martin F.M."/>
        </authorList>
    </citation>
    <scope>NUCLEOTIDE SEQUENCE</scope>
    <source>
        <strain evidence="1">ATCC 28755</strain>
    </source>
</reference>